<sequence>HGAIENLEAAGGRRVGKSERGAGSRRVSGRQAGYGSTSGRCDGGSLYHKPIVRGSNIRGRAPRHRQGEI</sequence>
<dbReference type="EMBL" id="BKCJ011787125">
    <property type="protein sequence ID" value="GFD52843.1"/>
    <property type="molecule type" value="Genomic_DNA"/>
</dbReference>
<feature type="non-terminal residue" evidence="2">
    <location>
        <position position="1"/>
    </location>
</feature>
<feature type="region of interest" description="Disordered" evidence="1">
    <location>
        <begin position="1"/>
        <end position="50"/>
    </location>
</feature>
<protein>
    <submittedName>
        <fullName evidence="2">Uncharacterized protein</fullName>
    </submittedName>
</protein>
<organism evidence="2">
    <name type="scientific">Tanacetum cinerariifolium</name>
    <name type="common">Dalmatian daisy</name>
    <name type="synonym">Chrysanthemum cinerariifolium</name>
    <dbReference type="NCBI Taxonomy" id="118510"/>
    <lineage>
        <taxon>Eukaryota</taxon>
        <taxon>Viridiplantae</taxon>
        <taxon>Streptophyta</taxon>
        <taxon>Embryophyta</taxon>
        <taxon>Tracheophyta</taxon>
        <taxon>Spermatophyta</taxon>
        <taxon>Magnoliopsida</taxon>
        <taxon>eudicotyledons</taxon>
        <taxon>Gunneridae</taxon>
        <taxon>Pentapetalae</taxon>
        <taxon>asterids</taxon>
        <taxon>campanulids</taxon>
        <taxon>Asterales</taxon>
        <taxon>Asteraceae</taxon>
        <taxon>Asteroideae</taxon>
        <taxon>Anthemideae</taxon>
        <taxon>Anthemidinae</taxon>
        <taxon>Tanacetum</taxon>
    </lineage>
</organism>
<comment type="caution">
    <text evidence="2">The sequence shown here is derived from an EMBL/GenBank/DDBJ whole genome shotgun (WGS) entry which is preliminary data.</text>
</comment>
<gene>
    <name evidence="2" type="ORF">Tci_924812</name>
</gene>
<evidence type="ECO:0000256" key="1">
    <source>
        <dbReference type="SAM" id="MobiDB-lite"/>
    </source>
</evidence>
<reference evidence="2" key="1">
    <citation type="journal article" date="2019" name="Sci. Rep.">
        <title>Draft genome of Tanacetum cinerariifolium, the natural source of mosquito coil.</title>
        <authorList>
            <person name="Yamashiro T."/>
            <person name="Shiraishi A."/>
            <person name="Satake H."/>
            <person name="Nakayama K."/>
        </authorList>
    </citation>
    <scope>NUCLEOTIDE SEQUENCE</scope>
</reference>
<dbReference type="AlphaFoldDB" id="A0A699X191"/>
<evidence type="ECO:0000313" key="2">
    <source>
        <dbReference type="EMBL" id="GFD52843.1"/>
    </source>
</evidence>
<proteinExistence type="predicted"/>
<accession>A0A699X191</accession>
<feature type="non-terminal residue" evidence="2">
    <location>
        <position position="69"/>
    </location>
</feature>
<name>A0A699X191_TANCI</name>